<name>A0ABR3JIE1_9AGAR</name>
<keyword evidence="2" id="KW-0472">Membrane</keyword>
<feature type="transmembrane region" description="Helical" evidence="2">
    <location>
        <begin position="263"/>
        <end position="285"/>
    </location>
</feature>
<keyword evidence="2" id="KW-0812">Transmembrane</keyword>
<dbReference type="Proteomes" id="UP001556367">
    <property type="component" value="Unassembled WGS sequence"/>
</dbReference>
<gene>
    <name evidence="4" type="ORF">HGRIS_001752</name>
</gene>
<dbReference type="EMBL" id="JASNQZ010000006">
    <property type="protein sequence ID" value="KAL0955514.1"/>
    <property type="molecule type" value="Genomic_DNA"/>
</dbReference>
<comment type="caution">
    <text evidence="4">The sequence shown here is derived from an EMBL/GenBank/DDBJ whole genome shotgun (WGS) entry which is preliminary data.</text>
</comment>
<evidence type="ECO:0008006" key="6">
    <source>
        <dbReference type="Google" id="ProtNLM"/>
    </source>
</evidence>
<feature type="signal peptide" evidence="3">
    <location>
        <begin position="1"/>
        <end position="27"/>
    </location>
</feature>
<feature type="compositionally biased region" description="Low complexity" evidence="1">
    <location>
        <begin position="403"/>
        <end position="429"/>
    </location>
</feature>
<feature type="region of interest" description="Disordered" evidence="1">
    <location>
        <begin position="344"/>
        <end position="363"/>
    </location>
</feature>
<evidence type="ECO:0000313" key="5">
    <source>
        <dbReference type="Proteomes" id="UP001556367"/>
    </source>
</evidence>
<keyword evidence="2" id="KW-1133">Transmembrane helix</keyword>
<feature type="chain" id="PRO_5046342467" description="Fibronectin type-III domain-containing protein" evidence="3">
    <location>
        <begin position="28"/>
        <end position="441"/>
    </location>
</feature>
<sequence>MGRQAHSFPRSCLWLGLTAFVGQFALAEVVPFQDLGFLFDYNNPSDPIPIPITQQCERLHITWGRRDATGPNPAAPYYFMVYTSTSSSPFKVDAGNGLSFDWDVPFSPGTQYQICMYDKNGVSGGCQDHYTVVKNTTVTKPTCQNVTSPTMDVIASVNTGNMSDHGFIPQCTDLSVKPLQGSPPFTLTIAPSLHPPYKIVSNSMDAINWTVSLSRSFPFFLSLTSSEGMMWASGPQHSGAGSDDCLTLGAIPQKRARALATSAGVGGTFGGLIFGVLVTAFIFWYRQRHAAAHVRLHSRPASVVADGQLPTYPSPAATEATSNRPLLSLLGRLQTRQTAIQPYTGASSSFSPQPSDVGTTVVPNALTRNNTAPTYVYHQDALPEVSAQDVIDLPPEYIDRRSSGSSSSGAGSPSSAVPSSGVLSSSSPVRTNSTNPRPRKS</sequence>
<feature type="compositionally biased region" description="Polar residues" evidence="1">
    <location>
        <begin position="430"/>
        <end position="441"/>
    </location>
</feature>
<evidence type="ECO:0000256" key="2">
    <source>
        <dbReference type="SAM" id="Phobius"/>
    </source>
</evidence>
<evidence type="ECO:0000313" key="4">
    <source>
        <dbReference type="EMBL" id="KAL0955514.1"/>
    </source>
</evidence>
<accession>A0ABR3JIE1</accession>
<reference evidence="5" key="1">
    <citation type="submission" date="2024-06" db="EMBL/GenBank/DDBJ databases">
        <title>Multi-omics analyses provide insights into the biosynthesis of the anticancer antibiotic pleurotin in Hohenbuehelia grisea.</title>
        <authorList>
            <person name="Weaver J.A."/>
            <person name="Alberti F."/>
        </authorList>
    </citation>
    <scope>NUCLEOTIDE SEQUENCE [LARGE SCALE GENOMIC DNA]</scope>
    <source>
        <strain evidence="5">T-177</strain>
    </source>
</reference>
<feature type="region of interest" description="Disordered" evidence="1">
    <location>
        <begin position="397"/>
        <end position="441"/>
    </location>
</feature>
<proteinExistence type="predicted"/>
<evidence type="ECO:0000256" key="1">
    <source>
        <dbReference type="SAM" id="MobiDB-lite"/>
    </source>
</evidence>
<dbReference type="CDD" id="cd12087">
    <property type="entry name" value="TM_EGFR-like"/>
    <property type="match status" value="1"/>
</dbReference>
<keyword evidence="5" id="KW-1185">Reference proteome</keyword>
<protein>
    <recommendedName>
        <fullName evidence="6">Fibronectin type-III domain-containing protein</fullName>
    </recommendedName>
</protein>
<evidence type="ECO:0000256" key="3">
    <source>
        <dbReference type="SAM" id="SignalP"/>
    </source>
</evidence>
<organism evidence="4 5">
    <name type="scientific">Hohenbuehelia grisea</name>
    <dbReference type="NCBI Taxonomy" id="104357"/>
    <lineage>
        <taxon>Eukaryota</taxon>
        <taxon>Fungi</taxon>
        <taxon>Dikarya</taxon>
        <taxon>Basidiomycota</taxon>
        <taxon>Agaricomycotina</taxon>
        <taxon>Agaricomycetes</taxon>
        <taxon>Agaricomycetidae</taxon>
        <taxon>Agaricales</taxon>
        <taxon>Pleurotineae</taxon>
        <taxon>Pleurotaceae</taxon>
        <taxon>Hohenbuehelia</taxon>
    </lineage>
</organism>
<keyword evidence="3" id="KW-0732">Signal</keyword>